<dbReference type="OrthoDB" id="5431982at2"/>
<evidence type="ECO:0000313" key="4">
    <source>
        <dbReference type="Proteomes" id="UP000006062"/>
    </source>
</evidence>
<dbReference type="AlphaFoldDB" id="I3Y6T7"/>
<dbReference type="EMBL" id="CP003154">
    <property type="protein sequence ID" value="AFL72705.1"/>
    <property type="molecule type" value="Genomic_DNA"/>
</dbReference>
<gene>
    <name evidence="3" type="ordered locus">Thivi_0651</name>
</gene>
<protein>
    <recommendedName>
        <fullName evidence="2">DUF4340 domain-containing protein</fullName>
    </recommendedName>
</protein>
<dbReference type="KEGG" id="tvi:Thivi_0651"/>
<dbReference type="eggNOG" id="ENOG5031F07">
    <property type="taxonomic scope" value="Bacteria"/>
</dbReference>
<keyword evidence="4" id="KW-1185">Reference proteome</keyword>
<evidence type="ECO:0000256" key="1">
    <source>
        <dbReference type="SAM" id="MobiDB-lite"/>
    </source>
</evidence>
<dbReference type="HOGENOM" id="CLU_060896_1_0_6"/>
<feature type="region of interest" description="Disordered" evidence="1">
    <location>
        <begin position="317"/>
        <end position="345"/>
    </location>
</feature>
<organism evidence="3 4">
    <name type="scientific">Thiocystis violascens (strain ATCC 17096 / DSM 198 / 6111)</name>
    <name type="common">Chromatium violascens</name>
    <dbReference type="NCBI Taxonomy" id="765911"/>
    <lineage>
        <taxon>Bacteria</taxon>
        <taxon>Pseudomonadati</taxon>
        <taxon>Pseudomonadota</taxon>
        <taxon>Gammaproteobacteria</taxon>
        <taxon>Chromatiales</taxon>
        <taxon>Chromatiaceae</taxon>
        <taxon>Thiocystis</taxon>
    </lineage>
</organism>
<feature type="domain" description="DUF4340" evidence="2">
    <location>
        <begin position="87"/>
        <end position="262"/>
    </location>
</feature>
<evidence type="ECO:0000313" key="3">
    <source>
        <dbReference type="EMBL" id="AFL72705.1"/>
    </source>
</evidence>
<dbReference type="STRING" id="765911.Thivi_0651"/>
<feature type="compositionally biased region" description="Low complexity" evidence="1">
    <location>
        <begin position="322"/>
        <end position="331"/>
    </location>
</feature>
<dbReference type="RefSeq" id="WP_014777200.1">
    <property type="nucleotide sequence ID" value="NC_018012.1"/>
</dbReference>
<accession>I3Y6T7</accession>
<dbReference type="Pfam" id="PF14238">
    <property type="entry name" value="DUF4340"/>
    <property type="match status" value="1"/>
</dbReference>
<evidence type="ECO:0000259" key="2">
    <source>
        <dbReference type="Pfam" id="PF14238"/>
    </source>
</evidence>
<name>I3Y6T7_THIV6</name>
<sequence>MTSPNTTAPRPDSGWAPDLRSPLVIALALLLGLQLFLALGLSLRAPGMAALTAQTPLLDFAPDDVTAIRIEGADGGVTLRRAPEETWVLADLADFPVAPSRVDPLLAQLADLKRPLPIATSEEARKRFKLADDGFERRLTLEGKDGPLATLLLGDSPGFRRLFARPADDPGVYELSLALSDLSARRDDWLDTGLLRLDRERIARIASQDWALVKDGDVWRLENSEQPVDQSTANALVTRLANLGYRGVLGTEDAPAYRQQAPKLVLDLGLTDGTARSYRISQAENSEDYVLKDVEKPYFFKLSAFDLDGVLDLDPAKLTLKPASPDTSSADTPPPSAPTVETEQP</sequence>
<proteinExistence type="predicted"/>
<dbReference type="InterPro" id="IPR025641">
    <property type="entry name" value="DUF4340"/>
</dbReference>
<dbReference type="Proteomes" id="UP000006062">
    <property type="component" value="Chromosome"/>
</dbReference>
<reference evidence="3 4" key="1">
    <citation type="submission" date="2012-06" db="EMBL/GenBank/DDBJ databases">
        <title>Complete sequence of Thiocystis violascens DSM 198.</title>
        <authorList>
            <consortium name="US DOE Joint Genome Institute"/>
            <person name="Lucas S."/>
            <person name="Han J."/>
            <person name="Lapidus A."/>
            <person name="Cheng J.-F."/>
            <person name="Goodwin L."/>
            <person name="Pitluck S."/>
            <person name="Peters L."/>
            <person name="Ovchinnikova G."/>
            <person name="Teshima H."/>
            <person name="Detter J.C."/>
            <person name="Han C."/>
            <person name="Tapia R."/>
            <person name="Land M."/>
            <person name="Hauser L."/>
            <person name="Kyrpides N."/>
            <person name="Ivanova N."/>
            <person name="Pagani I."/>
            <person name="Vogl K."/>
            <person name="Liu Z."/>
            <person name="Frigaard N.-U."/>
            <person name="Bryant D."/>
            <person name="Woyke T."/>
        </authorList>
    </citation>
    <scope>NUCLEOTIDE SEQUENCE [LARGE SCALE GENOMIC DNA]</scope>
    <source>
        <strain evidence="4">ATCC 17096 / DSM 198 / 6111</strain>
    </source>
</reference>